<dbReference type="InterPro" id="IPR013826">
    <property type="entry name" value="Topo_IA_cen_sub3"/>
</dbReference>
<dbReference type="GO" id="GO:0003917">
    <property type="term" value="F:DNA topoisomerase type I (single strand cut, ATP-independent) activity"/>
    <property type="evidence" value="ECO:0007669"/>
    <property type="project" value="UniProtKB-EC"/>
</dbReference>
<evidence type="ECO:0000313" key="15">
    <source>
        <dbReference type="EMBL" id="KAA6185191.1"/>
    </source>
</evidence>
<keyword evidence="7" id="KW-0238">DNA-binding</keyword>
<name>A0A5M8FPY4_9GAMM</name>
<dbReference type="InterPro" id="IPR013824">
    <property type="entry name" value="Topo_IA_cen_sub1"/>
</dbReference>
<dbReference type="NCBIfam" id="TIGR01056">
    <property type="entry name" value="topB"/>
    <property type="match status" value="1"/>
</dbReference>
<dbReference type="EC" id="5.6.2.1" evidence="3"/>
<dbReference type="GO" id="GO:0006310">
    <property type="term" value="P:DNA recombination"/>
    <property type="evidence" value="ECO:0007669"/>
    <property type="project" value="TreeGrafter"/>
</dbReference>
<keyword evidence="8 15" id="KW-0413">Isomerase</keyword>
<dbReference type="PANTHER" id="PTHR11390">
    <property type="entry name" value="PROKARYOTIC DNA TOPOISOMERASE"/>
    <property type="match status" value="1"/>
</dbReference>
<dbReference type="CDD" id="cd03362">
    <property type="entry name" value="TOPRIM_TopoIA_TopoIII"/>
    <property type="match status" value="1"/>
</dbReference>
<dbReference type="InterPro" id="IPR023405">
    <property type="entry name" value="Topo_IA_core_domain"/>
</dbReference>
<dbReference type="GO" id="GO:0006265">
    <property type="term" value="P:DNA topological change"/>
    <property type="evidence" value="ECO:0007669"/>
    <property type="project" value="InterPro"/>
</dbReference>
<dbReference type="PROSITE" id="PS52039">
    <property type="entry name" value="TOPO_IA_2"/>
    <property type="match status" value="1"/>
</dbReference>
<evidence type="ECO:0000256" key="11">
    <source>
        <dbReference type="ARBA" id="ARBA00032235"/>
    </source>
</evidence>
<dbReference type="InterPro" id="IPR005738">
    <property type="entry name" value="TopoIII"/>
</dbReference>
<evidence type="ECO:0000256" key="5">
    <source>
        <dbReference type="ARBA" id="ARBA00022842"/>
    </source>
</evidence>
<dbReference type="CDD" id="cd00186">
    <property type="entry name" value="TOP1Ac"/>
    <property type="match status" value="1"/>
</dbReference>
<dbReference type="Gene3D" id="1.10.460.10">
    <property type="entry name" value="Topoisomerase I, domain 2"/>
    <property type="match status" value="1"/>
</dbReference>
<dbReference type="SMART" id="SM00493">
    <property type="entry name" value="TOPRIM"/>
    <property type="match status" value="1"/>
</dbReference>
<evidence type="ECO:0000256" key="3">
    <source>
        <dbReference type="ARBA" id="ARBA00012891"/>
    </source>
</evidence>
<organism evidence="15 16">
    <name type="scientific">Thiohalocapsa marina</name>
    <dbReference type="NCBI Taxonomy" id="424902"/>
    <lineage>
        <taxon>Bacteria</taxon>
        <taxon>Pseudomonadati</taxon>
        <taxon>Pseudomonadota</taxon>
        <taxon>Gammaproteobacteria</taxon>
        <taxon>Chromatiales</taxon>
        <taxon>Chromatiaceae</taxon>
        <taxon>Thiohalocapsa</taxon>
    </lineage>
</organism>
<evidence type="ECO:0000256" key="1">
    <source>
        <dbReference type="ARBA" id="ARBA00000213"/>
    </source>
</evidence>
<dbReference type="RefSeq" id="WP_150092876.1">
    <property type="nucleotide sequence ID" value="NZ_JBFUOH010000059.1"/>
</dbReference>
<evidence type="ECO:0000256" key="9">
    <source>
        <dbReference type="ARBA" id="ARBA00030003"/>
    </source>
</evidence>
<dbReference type="Pfam" id="PF01131">
    <property type="entry name" value="Topoisom_bac"/>
    <property type="match status" value="1"/>
</dbReference>
<evidence type="ECO:0000256" key="12">
    <source>
        <dbReference type="ARBA" id="ARBA00032877"/>
    </source>
</evidence>
<dbReference type="InterPro" id="IPR034144">
    <property type="entry name" value="TOPRIM_TopoIII"/>
</dbReference>
<evidence type="ECO:0000256" key="7">
    <source>
        <dbReference type="ARBA" id="ARBA00023125"/>
    </source>
</evidence>
<dbReference type="InterPro" id="IPR013497">
    <property type="entry name" value="Topo_IA_cen"/>
</dbReference>
<keyword evidence="5" id="KW-0460">Magnesium</keyword>
<comment type="caution">
    <text evidence="15">The sequence shown here is derived from an EMBL/GenBank/DDBJ whole genome shotgun (WGS) entry which is preliminary data.</text>
</comment>
<feature type="region of interest" description="Disordered" evidence="13">
    <location>
        <begin position="441"/>
        <end position="479"/>
    </location>
</feature>
<dbReference type="InterPro" id="IPR013825">
    <property type="entry name" value="Topo_IA_cen_sub2"/>
</dbReference>
<evidence type="ECO:0000313" key="16">
    <source>
        <dbReference type="Proteomes" id="UP000322981"/>
    </source>
</evidence>
<evidence type="ECO:0000256" key="6">
    <source>
        <dbReference type="ARBA" id="ARBA00023029"/>
    </source>
</evidence>
<dbReference type="InterPro" id="IPR003601">
    <property type="entry name" value="Topo_IA_2"/>
</dbReference>
<keyword evidence="4" id="KW-0479">Metal-binding</keyword>
<keyword evidence="16" id="KW-1185">Reference proteome</keyword>
<dbReference type="SMART" id="SM00436">
    <property type="entry name" value="TOP1Bc"/>
    <property type="match status" value="1"/>
</dbReference>
<protein>
    <recommendedName>
        <fullName evidence="3">DNA topoisomerase</fullName>
        <ecNumber evidence="3">5.6.2.1</ecNumber>
    </recommendedName>
    <alternativeName>
        <fullName evidence="12">Omega-protein</fullName>
    </alternativeName>
    <alternativeName>
        <fullName evidence="11">Relaxing enzyme</fullName>
    </alternativeName>
    <alternativeName>
        <fullName evidence="9">Swivelase</fullName>
    </alternativeName>
    <alternativeName>
        <fullName evidence="10">Untwisting enzyme</fullName>
    </alternativeName>
</protein>
<dbReference type="GO" id="GO:0006281">
    <property type="term" value="P:DNA repair"/>
    <property type="evidence" value="ECO:0007669"/>
    <property type="project" value="TreeGrafter"/>
</dbReference>
<evidence type="ECO:0000259" key="14">
    <source>
        <dbReference type="PROSITE" id="PS52039"/>
    </source>
</evidence>
<dbReference type="SMART" id="SM00437">
    <property type="entry name" value="TOP1Ac"/>
    <property type="match status" value="1"/>
</dbReference>
<evidence type="ECO:0000256" key="2">
    <source>
        <dbReference type="ARBA" id="ARBA00009446"/>
    </source>
</evidence>
<dbReference type="Gene3D" id="3.40.50.140">
    <property type="match status" value="1"/>
</dbReference>
<dbReference type="Proteomes" id="UP000322981">
    <property type="component" value="Unassembled WGS sequence"/>
</dbReference>
<reference evidence="15 16" key="1">
    <citation type="submission" date="2019-09" db="EMBL/GenBank/DDBJ databases">
        <title>Whole-genome sequence of the purple sulfur bacterium Thiohalocapsa marina DSM 19078.</title>
        <authorList>
            <person name="Kyndt J.A."/>
            <person name="Meyer T.E."/>
        </authorList>
    </citation>
    <scope>NUCLEOTIDE SEQUENCE [LARGE SCALE GENOMIC DNA]</scope>
    <source>
        <strain evidence="15 16">DSM 19078</strain>
    </source>
</reference>
<comment type="similarity">
    <text evidence="2">Belongs to the type IA topoisomerase family.</text>
</comment>
<evidence type="ECO:0000256" key="8">
    <source>
        <dbReference type="ARBA" id="ARBA00023235"/>
    </source>
</evidence>
<proteinExistence type="inferred from homology"/>
<dbReference type="EMBL" id="VWXX01000012">
    <property type="protein sequence ID" value="KAA6185191.1"/>
    <property type="molecule type" value="Genomic_DNA"/>
</dbReference>
<dbReference type="SUPFAM" id="SSF56712">
    <property type="entry name" value="Prokaryotic type I DNA topoisomerase"/>
    <property type="match status" value="1"/>
</dbReference>
<dbReference type="NCBIfam" id="NF005829">
    <property type="entry name" value="PRK07726.1"/>
    <property type="match status" value="1"/>
</dbReference>
<dbReference type="AlphaFoldDB" id="A0A5M8FPY4"/>
<dbReference type="GO" id="GO:0003677">
    <property type="term" value="F:DNA binding"/>
    <property type="evidence" value="ECO:0007669"/>
    <property type="project" value="UniProtKB-KW"/>
</dbReference>
<feature type="domain" description="Topo IA-type catalytic" evidence="14">
    <location>
        <begin position="161"/>
        <end position="612"/>
    </location>
</feature>
<dbReference type="Gene3D" id="2.70.20.10">
    <property type="entry name" value="Topoisomerase I, domain 3"/>
    <property type="match status" value="1"/>
</dbReference>
<dbReference type="Gene3D" id="1.10.290.10">
    <property type="entry name" value="Topoisomerase I, domain 4"/>
    <property type="match status" value="1"/>
</dbReference>
<sequence>MTALVIAEKPSVARDIARVLGATGRGTGCLRGNGWCVTWALGHLVHFAEPDDYGANGGAGRGADWSGRWSMAQLPMIPARWKLRTDKRTQDQFRIVKALLTAADTERVVCATDAGREGELIFRLIMAHARCRKPVQRLWISSLTDEAIRAGFAHLRPGADYDALAAAARARAQADWLVGMNLTRAYTVRNRGLYTVGRVQTPTLAMIVARDAAIAGFTKAYFYELKARLAEGFDARYVEDGETRLDKKEHAERRLREIAQAIEPHRTGTVVAVDKKVRNNRPPPLYDLTTLQRDANRRHGFTAARVLELAQALYEQHKLISYPRTESRHIGEDMLPQLPQILQAVDHPLAAEAEQRLAAGHRLGKLYVDKTKLTDHHAILPTARRPSAGLPEPLRKIYDLVAARFVGVFLPDQRVEETLVKLDIGGASFIARGSVELEPGWKRVGPRRQPPLAGPAPSGATVPGAETAAESSALPPLQKGQSVHVDGLEVVEKETQPPRPYDDATLLNAMKHAGRDIDDDALAAAMKGSGLGTPATRAAIIEKLLRTGYIERQRKQLRATDKGRALIALVAEPLRSVELTAAWEQRLQEIEQGAADADGFYADICTLVRDLVADVARVVRVAQGVAAPPAEHGGAPEARDDPPATADSLRAQPLGCPRCRQGQLIEGRRAFGCNRWREGCDYIVPKVVDGHRLTDRELRLLVRQQLADPPLGAACSPRGPLSE</sequence>
<evidence type="ECO:0000256" key="10">
    <source>
        <dbReference type="ARBA" id="ARBA00031985"/>
    </source>
</evidence>
<dbReference type="InterPro" id="IPR003602">
    <property type="entry name" value="Topo_IA_DNA-bd_dom"/>
</dbReference>
<dbReference type="InterPro" id="IPR000380">
    <property type="entry name" value="Topo_IA"/>
</dbReference>
<evidence type="ECO:0000256" key="4">
    <source>
        <dbReference type="ARBA" id="ARBA00022723"/>
    </source>
</evidence>
<feature type="compositionally biased region" description="Low complexity" evidence="13">
    <location>
        <begin position="627"/>
        <end position="636"/>
    </location>
</feature>
<feature type="region of interest" description="Disordered" evidence="13">
    <location>
        <begin position="627"/>
        <end position="652"/>
    </location>
</feature>
<dbReference type="PRINTS" id="PR00417">
    <property type="entry name" value="PRTPISMRASEI"/>
</dbReference>
<comment type="catalytic activity">
    <reaction evidence="1">
        <text>ATP-independent breakage of single-stranded DNA, followed by passage and rejoining.</text>
        <dbReference type="EC" id="5.6.2.1"/>
    </reaction>
</comment>
<accession>A0A5M8FPY4</accession>
<dbReference type="GO" id="GO:0043597">
    <property type="term" value="C:cytoplasmic replication fork"/>
    <property type="evidence" value="ECO:0007669"/>
    <property type="project" value="TreeGrafter"/>
</dbReference>
<dbReference type="PROSITE" id="PS00396">
    <property type="entry name" value="TOPO_IA_1"/>
    <property type="match status" value="1"/>
</dbReference>
<dbReference type="OrthoDB" id="9803554at2"/>
<dbReference type="GO" id="GO:0046872">
    <property type="term" value="F:metal ion binding"/>
    <property type="evidence" value="ECO:0007669"/>
    <property type="project" value="UniProtKB-KW"/>
</dbReference>
<dbReference type="InterPro" id="IPR006171">
    <property type="entry name" value="TOPRIM_dom"/>
</dbReference>
<dbReference type="Pfam" id="PF01751">
    <property type="entry name" value="Toprim"/>
    <property type="match status" value="1"/>
</dbReference>
<dbReference type="PANTHER" id="PTHR11390:SF21">
    <property type="entry name" value="DNA TOPOISOMERASE 3-ALPHA"/>
    <property type="match status" value="1"/>
</dbReference>
<dbReference type="InterPro" id="IPR023406">
    <property type="entry name" value="Topo_IA_AS"/>
</dbReference>
<gene>
    <name evidence="15" type="primary">topB</name>
    <name evidence="15" type="ORF">F2Q65_09800</name>
</gene>
<evidence type="ECO:0000256" key="13">
    <source>
        <dbReference type="SAM" id="MobiDB-lite"/>
    </source>
</evidence>
<keyword evidence="6" id="KW-0799">Topoisomerase</keyword>